<evidence type="ECO:0008006" key="15">
    <source>
        <dbReference type="Google" id="ProtNLM"/>
    </source>
</evidence>
<gene>
    <name evidence="13" type="ORF">GCM10010982_22120</name>
</gene>
<evidence type="ECO:0000256" key="4">
    <source>
        <dbReference type="ARBA" id="ARBA00022692"/>
    </source>
</evidence>
<evidence type="ECO:0000256" key="7">
    <source>
        <dbReference type="ARBA" id="ARBA00023237"/>
    </source>
</evidence>
<dbReference type="Pfam" id="PF07715">
    <property type="entry name" value="Plug"/>
    <property type="match status" value="1"/>
</dbReference>
<dbReference type="InterPro" id="IPR012910">
    <property type="entry name" value="Plug_dom"/>
</dbReference>
<dbReference type="EMBL" id="BMLS01000003">
    <property type="protein sequence ID" value="GGO69895.1"/>
    <property type="molecule type" value="Genomic_DNA"/>
</dbReference>
<keyword evidence="2 8" id="KW-0813">Transport</keyword>
<feature type="chain" id="PRO_5036790080" description="TonB-dependent receptor" evidence="10">
    <location>
        <begin position="28"/>
        <end position="941"/>
    </location>
</feature>
<evidence type="ECO:0000313" key="14">
    <source>
        <dbReference type="Proteomes" id="UP000606935"/>
    </source>
</evidence>
<evidence type="ECO:0000256" key="3">
    <source>
        <dbReference type="ARBA" id="ARBA00022452"/>
    </source>
</evidence>
<evidence type="ECO:0000256" key="10">
    <source>
        <dbReference type="SAM" id="SignalP"/>
    </source>
</evidence>
<evidence type="ECO:0000259" key="12">
    <source>
        <dbReference type="Pfam" id="PF07715"/>
    </source>
</evidence>
<dbReference type="InterPro" id="IPR036942">
    <property type="entry name" value="Beta-barrel_TonB_sf"/>
</dbReference>
<evidence type="ECO:0000313" key="13">
    <source>
        <dbReference type="EMBL" id="GGO69895.1"/>
    </source>
</evidence>
<dbReference type="InterPro" id="IPR010104">
    <property type="entry name" value="TonB_rcpt_bac"/>
</dbReference>
<organism evidence="13 14">
    <name type="scientific">Bowmanella pacifica</name>
    <dbReference type="NCBI Taxonomy" id="502051"/>
    <lineage>
        <taxon>Bacteria</taxon>
        <taxon>Pseudomonadati</taxon>
        <taxon>Pseudomonadota</taxon>
        <taxon>Gammaproteobacteria</taxon>
        <taxon>Alteromonadales</taxon>
        <taxon>Alteromonadaceae</taxon>
        <taxon>Bowmanella</taxon>
    </lineage>
</organism>
<protein>
    <recommendedName>
        <fullName evidence="15">TonB-dependent receptor</fullName>
    </recommendedName>
</protein>
<dbReference type="SUPFAM" id="SSF56935">
    <property type="entry name" value="Porins"/>
    <property type="match status" value="1"/>
</dbReference>
<dbReference type="PANTHER" id="PTHR40980">
    <property type="entry name" value="PLUG DOMAIN-CONTAINING PROTEIN"/>
    <property type="match status" value="1"/>
</dbReference>
<dbReference type="Gene3D" id="2.170.130.10">
    <property type="entry name" value="TonB-dependent receptor, plug domain"/>
    <property type="match status" value="1"/>
</dbReference>
<feature type="domain" description="TonB-dependent receptor plug" evidence="12">
    <location>
        <begin position="64"/>
        <end position="166"/>
    </location>
</feature>
<dbReference type="InterPro" id="IPR037066">
    <property type="entry name" value="Plug_dom_sf"/>
</dbReference>
<feature type="signal peptide" evidence="10">
    <location>
        <begin position="1"/>
        <end position="27"/>
    </location>
</feature>
<comment type="similarity">
    <text evidence="8 9">Belongs to the TonB-dependent receptor family.</text>
</comment>
<dbReference type="InterPro" id="IPR000531">
    <property type="entry name" value="Beta-barrel_TonB"/>
</dbReference>
<proteinExistence type="inferred from homology"/>
<comment type="subcellular location">
    <subcellularLocation>
        <location evidence="1 8">Cell outer membrane</location>
        <topology evidence="1 8">Multi-pass membrane protein</topology>
    </subcellularLocation>
</comment>
<keyword evidence="14" id="KW-1185">Reference proteome</keyword>
<keyword evidence="7 8" id="KW-0998">Cell outer membrane</keyword>
<dbReference type="Proteomes" id="UP000606935">
    <property type="component" value="Unassembled WGS sequence"/>
</dbReference>
<dbReference type="PANTHER" id="PTHR40980:SF3">
    <property type="entry name" value="TONB-DEPENDENT RECEPTOR-LIKE BETA-BARREL DOMAIN-CONTAINING PROTEIN"/>
    <property type="match status" value="1"/>
</dbReference>
<evidence type="ECO:0000259" key="11">
    <source>
        <dbReference type="Pfam" id="PF00593"/>
    </source>
</evidence>
<reference evidence="13" key="2">
    <citation type="submission" date="2020-09" db="EMBL/GenBank/DDBJ databases">
        <authorList>
            <person name="Sun Q."/>
            <person name="Zhou Y."/>
        </authorList>
    </citation>
    <scope>NUCLEOTIDE SEQUENCE</scope>
    <source>
        <strain evidence="13">CGMCC 1.7086</strain>
    </source>
</reference>
<comment type="caution">
    <text evidence="13">The sequence shown here is derived from an EMBL/GenBank/DDBJ whole genome shotgun (WGS) entry which is preliminary data.</text>
</comment>
<name>A0A918DKD5_9ALTE</name>
<dbReference type="NCBIfam" id="TIGR01782">
    <property type="entry name" value="TonB-Xanth-Caul"/>
    <property type="match status" value="1"/>
</dbReference>
<keyword evidence="3 8" id="KW-1134">Transmembrane beta strand</keyword>
<accession>A0A918DKD5</accession>
<dbReference type="GO" id="GO:0009279">
    <property type="term" value="C:cell outer membrane"/>
    <property type="evidence" value="ECO:0007669"/>
    <property type="project" value="UniProtKB-SubCell"/>
</dbReference>
<keyword evidence="10" id="KW-0732">Signal</keyword>
<reference evidence="13" key="1">
    <citation type="journal article" date="2014" name="Int. J. Syst. Evol. Microbiol.">
        <title>Complete genome sequence of Corynebacterium casei LMG S-19264T (=DSM 44701T), isolated from a smear-ripened cheese.</title>
        <authorList>
            <consortium name="US DOE Joint Genome Institute (JGI-PGF)"/>
            <person name="Walter F."/>
            <person name="Albersmeier A."/>
            <person name="Kalinowski J."/>
            <person name="Ruckert C."/>
        </authorList>
    </citation>
    <scope>NUCLEOTIDE SEQUENCE</scope>
    <source>
        <strain evidence="13">CGMCC 1.7086</strain>
    </source>
</reference>
<dbReference type="PROSITE" id="PS52016">
    <property type="entry name" value="TONB_DEPENDENT_REC_3"/>
    <property type="match status" value="1"/>
</dbReference>
<sequence>MTTMKIRYNKIALALAALMGSSAPVLAQQVALKEQDEAQVTGQDVEKIQVRGLRSSITESLFQKQNADSVVDLIIADDIGKFPDENLAEALQRIPGITITRNGGEGQNILVRGLGDGYNITTLNGRKLASDNAGRDFNYDTIASELVNVLEVYKSPEARLTEGGIGAIVNIQTRKPLDLEGFTLSLSGKGIYESRSEDINPHGSFIIGDVNSDNTFGVLVSGAYSKKTLREDVYSAGGFFDPDEGWDEDSAGVPVDTNGNGIIDDNETYASKIPSYMYFNNAQDTRTRVGGTVAVQWRPSEALDINFDGLYSRYNTDGHRYQIGFVNYDESWTPGTPVFSDATFDDQGRVVAMTQTGNTMVELLNLTEPRKTDTYQFAFNTKWYASDALTLTADLATSKAKNENAGDNRFVVARGFIDSIRIDHNTGNMLPDVEMSPGLTAEQTYGAHYSRNTGVGVEDKVDDAKLIGEYRVEDGLLSKVEFGLTYLKQSKARSEYASRDPGIFSRGGHYLDRLELDYDDSDVFTNGDFTLFRIPSDVFQAANFDNFMDGEAGQTPQPWPSFNYDKLLDFYRSINPEAADKYIVASLNRAGSYTIEEEVKTAYVQAFIEDEVFSLPYKLNLGLRASQTNTSSMGAIYQLDKIELDDEGKPIKNGWDDPIDVNFASDYSNVLPSLNFKLNLTDELLFRFSAAKVISRPSLNDLRPWRSVNFNSLKEGLPTLNMGDPSSTPEEANQADMTLEWYFGDSSILSGGVFVKDIKSFIEEREAPYTLEGITYYGTRSVKSPYGANISGLEFAYQQAFDEWLPEPFNGLGFQFNYTYVDSSYDDPERKAKGLPFKGMSKNSYNAVVYYEQYGIQARIAYNWRGKYMYDPEAWGGPAYISDYGQWDASLSYDVTDKISVFAEGSNLTNERYWAYTKVEDQVSLLNRFGRQISLGVRAKF</sequence>
<dbReference type="InterPro" id="IPR039426">
    <property type="entry name" value="TonB-dep_rcpt-like"/>
</dbReference>
<keyword evidence="6 8" id="KW-0472">Membrane</keyword>
<evidence type="ECO:0000256" key="6">
    <source>
        <dbReference type="ARBA" id="ARBA00023136"/>
    </source>
</evidence>
<evidence type="ECO:0000256" key="1">
    <source>
        <dbReference type="ARBA" id="ARBA00004571"/>
    </source>
</evidence>
<keyword evidence="4 8" id="KW-0812">Transmembrane</keyword>
<dbReference type="AlphaFoldDB" id="A0A918DKD5"/>
<dbReference type="Pfam" id="PF00593">
    <property type="entry name" value="TonB_dep_Rec_b-barrel"/>
    <property type="match status" value="1"/>
</dbReference>
<evidence type="ECO:0000256" key="5">
    <source>
        <dbReference type="ARBA" id="ARBA00023077"/>
    </source>
</evidence>
<keyword evidence="5 9" id="KW-0798">TonB box</keyword>
<dbReference type="Gene3D" id="2.40.170.20">
    <property type="entry name" value="TonB-dependent receptor, beta-barrel domain"/>
    <property type="match status" value="1"/>
</dbReference>
<evidence type="ECO:0000256" key="9">
    <source>
        <dbReference type="RuleBase" id="RU003357"/>
    </source>
</evidence>
<evidence type="ECO:0000256" key="2">
    <source>
        <dbReference type="ARBA" id="ARBA00022448"/>
    </source>
</evidence>
<feature type="domain" description="TonB-dependent receptor-like beta-barrel" evidence="11">
    <location>
        <begin position="453"/>
        <end position="908"/>
    </location>
</feature>
<evidence type="ECO:0000256" key="8">
    <source>
        <dbReference type="PROSITE-ProRule" id="PRU01360"/>
    </source>
</evidence>
<dbReference type="CDD" id="cd01347">
    <property type="entry name" value="ligand_gated_channel"/>
    <property type="match status" value="1"/>
</dbReference>